<reference evidence="1 2" key="1">
    <citation type="journal article" date="2018" name="PLoS ONE">
        <title>The draft genome of Kipferlia bialata reveals reductive genome evolution in fornicate parasites.</title>
        <authorList>
            <person name="Tanifuji G."/>
            <person name="Takabayashi S."/>
            <person name="Kume K."/>
            <person name="Takagi M."/>
            <person name="Nakayama T."/>
            <person name="Kamikawa R."/>
            <person name="Inagaki Y."/>
            <person name="Hashimoto T."/>
        </authorList>
    </citation>
    <scope>NUCLEOTIDE SEQUENCE [LARGE SCALE GENOMIC DNA]</scope>
    <source>
        <strain evidence="1">NY0173</strain>
    </source>
</reference>
<keyword evidence="2" id="KW-1185">Reference proteome</keyword>
<feature type="non-terminal residue" evidence="1">
    <location>
        <position position="23"/>
    </location>
</feature>
<dbReference type="Proteomes" id="UP000265618">
    <property type="component" value="Unassembled WGS sequence"/>
</dbReference>
<proteinExistence type="predicted"/>
<evidence type="ECO:0000313" key="2">
    <source>
        <dbReference type="Proteomes" id="UP000265618"/>
    </source>
</evidence>
<dbReference type="AlphaFoldDB" id="A0A9K3DEB1"/>
<protein>
    <submittedName>
        <fullName evidence="1">Uncharacterized protein</fullName>
    </submittedName>
</protein>
<accession>A0A9K3DEB1</accession>
<dbReference type="EMBL" id="BDIP01009671">
    <property type="protein sequence ID" value="GIQ92423.1"/>
    <property type="molecule type" value="Genomic_DNA"/>
</dbReference>
<gene>
    <name evidence="1" type="ORF">KIPB_016188</name>
</gene>
<sequence>MEPLDAYEPWVQSFAVFNSAVGG</sequence>
<evidence type="ECO:0000313" key="1">
    <source>
        <dbReference type="EMBL" id="GIQ92423.1"/>
    </source>
</evidence>
<comment type="caution">
    <text evidence="1">The sequence shown here is derived from an EMBL/GenBank/DDBJ whole genome shotgun (WGS) entry which is preliminary data.</text>
</comment>
<name>A0A9K3DEB1_9EUKA</name>
<organism evidence="1 2">
    <name type="scientific">Kipferlia bialata</name>
    <dbReference type="NCBI Taxonomy" id="797122"/>
    <lineage>
        <taxon>Eukaryota</taxon>
        <taxon>Metamonada</taxon>
        <taxon>Carpediemonas-like organisms</taxon>
        <taxon>Kipferlia</taxon>
    </lineage>
</organism>